<dbReference type="AlphaFoldDB" id="G0S807"/>
<dbReference type="Pfam" id="PF07690">
    <property type="entry name" value="MFS_1"/>
    <property type="match status" value="1"/>
</dbReference>
<evidence type="ECO:0000256" key="4">
    <source>
        <dbReference type="SAM" id="Phobius"/>
    </source>
</evidence>
<dbReference type="eggNOG" id="KOG2504">
    <property type="taxonomic scope" value="Eukaryota"/>
</dbReference>
<evidence type="ECO:0008006" key="7">
    <source>
        <dbReference type="Google" id="ProtNLM"/>
    </source>
</evidence>
<dbReference type="EMBL" id="GL988041">
    <property type="protein sequence ID" value="EGS21894.1"/>
    <property type="molecule type" value="Genomic_DNA"/>
</dbReference>
<dbReference type="InterPro" id="IPR036259">
    <property type="entry name" value="MFS_trans_sf"/>
</dbReference>
<dbReference type="Gene3D" id="1.20.1250.20">
    <property type="entry name" value="MFS general substrate transporter like domains"/>
    <property type="match status" value="1"/>
</dbReference>
<evidence type="ECO:0000256" key="3">
    <source>
        <dbReference type="SAM" id="MobiDB-lite"/>
    </source>
</evidence>
<feature type="region of interest" description="Disordered" evidence="3">
    <location>
        <begin position="1"/>
        <end position="32"/>
    </location>
</feature>
<comment type="similarity">
    <text evidence="2">Belongs to the major facilitator superfamily. Monocarboxylate porter (TC 2.A.1.13) family.</text>
</comment>
<feature type="transmembrane region" description="Helical" evidence="4">
    <location>
        <begin position="200"/>
        <end position="225"/>
    </location>
</feature>
<keyword evidence="4" id="KW-1133">Transmembrane helix</keyword>
<dbReference type="SUPFAM" id="SSF103473">
    <property type="entry name" value="MFS general substrate transporter"/>
    <property type="match status" value="1"/>
</dbReference>
<gene>
    <name evidence="5" type="ORF">CTHT_0037670</name>
</gene>
<protein>
    <recommendedName>
        <fullName evidence="7">Major facilitator superfamily (MFS) profile domain-containing protein</fullName>
    </recommendedName>
</protein>
<dbReference type="RefSeq" id="XP_006694190.1">
    <property type="nucleotide sequence ID" value="XM_006694127.1"/>
</dbReference>
<feature type="transmembrane region" description="Helical" evidence="4">
    <location>
        <begin position="82"/>
        <end position="103"/>
    </location>
</feature>
<dbReference type="PANTHER" id="PTHR11360:SF315">
    <property type="entry name" value="TRANSPORTER MCH2-RELATED"/>
    <property type="match status" value="1"/>
</dbReference>
<evidence type="ECO:0000313" key="5">
    <source>
        <dbReference type="EMBL" id="EGS21894.1"/>
    </source>
</evidence>
<dbReference type="InterPro" id="IPR050327">
    <property type="entry name" value="Proton-linked_MCT"/>
</dbReference>
<dbReference type="OMA" id="HATEFEY"/>
<dbReference type="KEGG" id="cthr:CTHT_0037670"/>
<dbReference type="Proteomes" id="UP000008066">
    <property type="component" value="Unassembled WGS sequence"/>
</dbReference>
<evidence type="ECO:0000313" key="6">
    <source>
        <dbReference type="Proteomes" id="UP000008066"/>
    </source>
</evidence>
<feature type="transmembrane region" description="Helical" evidence="4">
    <location>
        <begin position="169"/>
        <end position="188"/>
    </location>
</feature>
<dbReference type="PANTHER" id="PTHR11360">
    <property type="entry name" value="MONOCARBOXYLATE TRANSPORTER"/>
    <property type="match status" value="1"/>
</dbReference>
<dbReference type="GO" id="GO:0016020">
    <property type="term" value="C:membrane"/>
    <property type="evidence" value="ECO:0007669"/>
    <property type="project" value="UniProtKB-SubCell"/>
</dbReference>
<accession>G0S807</accession>
<dbReference type="GeneID" id="18257805"/>
<comment type="subcellular location">
    <subcellularLocation>
        <location evidence="1">Membrane</location>
        <topology evidence="1">Multi-pass membrane protein</topology>
    </subcellularLocation>
</comment>
<evidence type="ECO:0000256" key="1">
    <source>
        <dbReference type="ARBA" id="ARBA00004141"/>
    </source>
</evidence>
<keyword evidence="4" id="KW-0472">Membrane</keyword>
<name>G0S807_CHATD</name>
<dbReference type="OrthoDB" id="2213137at2759"/>
<dbReference type="GO" id="GO:0022857">
    <property type="term" value="F:transmembrane transporter activity"/>
    <property type="evidence" value="ECO:0007669"/>
    <property type="project" value="InterPro"/>
</dbReference>
<sequence>MLAASSTTSASAEQRDTDPETPNTSGIEIVEHTPPDGGYGWVCTICSFIINACTCGVNSAWGVFLDWYTVYNTFSHATEFEYAMIGGLAVSQALLISPICVALQDKVGSRVTMLLGAAIQFAGLTASSNATTIWHLFVSYSLCFGWGQGLLYIPAMSLWPPWFSKRRSLALGLATSGVGFGGFAFNLITGRLISSVGILWAWRILGYICIAGNTICALLFPTFGVAISLQMVKGHGIEEFLPSQIYIGITFLVGASFLWCLRAWKLFDVEKRQAAECHSAPEDTEIAGRVSMVISNSSFWLTPKRLFLLERA</sequence>
<dbReference type="HOGENOM" id="CLU_891382_0_0_1"/>
<keyword evidence="6" id="KW-1185">Reference proteome</keyword>
<dbReference type="InterPro" id="IPR011701">
    <property type="entry name" value="MFS"/>
</dbReference>
<evidence type="ECO:0000256" key="2">
    <source>
        <dbReference type="ARBA" id="ARBA00006727"/>
    </source>
</evidence>
<keyword evidence="4" id="KW-0812">Transmembrane</keyword>
<feature type="compositionally biased region" description="Low complexity" evidence="3">
    <location>
        <begin position="1"/>
        <end position="12"/>
    </location>
</feature>
<organism evidence="6">
    <name type="scientific">Chaetomium thermophilum (strain DSM 1495 / CBS 144.50 / IMI 039719)</name>
    <name type="common">Thermochaetoides thermophila</name>
    <dbReference type="NCBI Taxonomy" id="759272"/>
    <lineage>
        <taxon>Eukaryota</taxon>
        <taxon>Fungi</taxon>
        <taxon>Dikarya</taxon>
        <taxon>Ascomycota</taxon>
        <taxon>Pezizomycotina</taxon>
        <taxon>Sordariomycetes</taxon>
        <taxon>Sordariomycetidae</taxon>
        <taxon>Sordariales</taxon>
        <taxon>Chaetomiaceae</taxon>
        <taxon>Thermochaetoides</taxon>
    </lineage>
</organism>
<feature type="transmembrane region" description="Helical" evidence="4">
    <location>
        <begin position="245"/>
        <end position="264"/>
    </location>
</feature>
<proteinExistence type="inferred from homology"/>
<reference evidence="5 6" key="1">
    <citation type="journal article" date="2011" name="Cell">
        <title>Insight into structure and assembly of the nuclear pore complex by utilizing the genome of a eukaryotic thermophile.</title>
        <authorList>
            <person name="Amlacher S."/>
            <person name="Sarges P."/>
            <person name="Flemming D."/>
            <person name="van Noort V."/>
            <person name="Kunze R."/>
            <person name="Devos D.P."/>
            <person name="Arumugam M."/>
            <person name="Bork P."/>
            <person name="Hurt E."/>
        </authorList>
    </citation>
    <scope>NUCLEOTIDE SEQUENCE [LARGE SCALE GENOMIC DNA]</scope>
    <source>
        <strain evidence="6">DSM 1495 / CBS 144.50 / IMI 039719</strain>
    </source>
</reference>